<reference evidence="1 2" key="1">
    <citation type="submission" date="2022-09" db="EMBL/GenBank/DDBJ databases">
        <authorList>
            <person name="Palmer J.M."/>
        </authorList>
    </citation>
    <scope>NUCLEOTIDE SEQUENCE [LARGE SCALE GENOMIC DNA]</scope>
    <source>
        <strain evidence="1 2">DSM 7382</strain>
    </source>
</reference>
<keyword evidence="2" id="KW-1185">Reference proteome</keyword>
<proteinExistence type="predicted"/>
<dbReference type="EMBL" id="JASBNA010000003">
    <property type="protein sequence ID" value="KAK7693755.1"/>
    <property type="molecule type" value="Genomic_DNA"/>
</dbReference>
<dbReference type="AlphaFoldDB" id="A0AAW0GRT7"/>
<evidence type="ECO:0008006" key="3">
    <source>
        <dbReference type="Google" id="ProtNLM"/>
    </source>
</evidence>
<evidence type="ECO:0000313" key="2">
    <source>
        <dbReference type="Proteomes" id="UP001385951"/>
    </source>
</evidence>
<dbReference type="Proteomes" id="UP001385951">
    <property type="component" value="Unassembled WGS sequence"/>
</dbReference>
<comment type="caution">
    <text evidence="1">The sequence shown here is derived from an EMBL/GenBank/DDBJ whole genome shotgun (WGS) entry which is preliminary data.</text>
</comment>
<protein>
    <recommendedName>
        <fullName evidence="3">F-box domain-containing protein</fullName>
    </recommendedName>
</protein>
<sequence>MSSPAALPAELWFKIFRFATLSPSIETLYETTHYPFPEMPGPRGCDFGIRAEPSFAAKGYLSLVCKNWNNMAKDYLYEDLIIPTEKRMVLEMKRFLLQTDIDDKRRFNHPPSYTKACSMKRMFLPLCPTSTQRPGNVLCLPRS</sequence>
<evidence type="ECO:0000313" key="1">
    <source>
        <dbReference type="EMBL" id="KAK7693755.1"/>
    </source>
</evidence>
<organism evidence="1 2">
    <name type="scientific">Cerrena zonata</name>
    <dbReference type="NCBI Taxonomy" id="2478898"/>
    <lineage>
        <taxon>Eukaryota</taxon>
        <taxon>Fungi</taxon>
        <taxon>Dikarya</taxon>
        <taxon>Basidiomycota</taxon>
        <taxon>Agaricomycotina</taxon>
        <taxon>Agaricomycetes</taxon>
        <taxon>Polyporales</taxon>
        <taxon>Cerrenaceae</taxon>
        <taxon>Cerrena</taxon>
    </lineage>
</organism>
<gene>
    <name evidence="1" type="ORF">QCA50_003327</name>
</gene>
<name>A0AAW0GRT7_9APHY</name>
<accession>A0AAW0GRT7</accession>